<evidence type="ECO:0000256" key="1">
    <source>
        <dbReference type="SAM" id="Phobius"/>
    </source>
</evidence>
<keyword evidence="1" id="KW-0812">Transmembrane</keyword>
<gene>
    <name evidence="2" type="ORF">HJ536_17805</name>
</gene>
<reference evidence="2 3" key="1">
    <citation type="submission" date="2020-04" db="EMBL/GenBank/DDBJ databases">
        <title>Donghicola sp., a member of the Rhodobacteraceae family isolated from mangrove forest in Thailand.</title>
        <authorList>
            <person name="Charoenyingcharoen P."/>
            <person name="Yukphan P."/>
        </authorList>
    </citation>
    <scope>NUCLEOTIDE SEQUENCE [LARGE SCALE GENOMIC DNA]</scope>
    <source>
        <strain evidence="2 3">B5-SW-15</strain>
    </source>
</reference>
<keyword evidence="1" id="KW-0472">Membrane</keyword>
<dbReference type="RefSeq" id="WP_177158768.1">
    <property type="nucleotide sequence ID" value="NZ_JABCJE010000012.1"/>
</dbReference>
<evidence type="ECO:0000313" key="3">
    <source>
        <dbReference type="Proteomes" id="UP000592216"/>
    </source>
</evidence>
<keyword evidence="1" id="KW-1133">Transmembrane helix</keyword>
<dbReference type="Proteomes" id="UP000592216">
    <property type="component" value="Unassembled WGS sequence"/>
</dbReference>
<protein>
    <submittedName>
        <fullName evidence="2">Uncharacterized protein</fullName>
    </submittedName>
</protein>
<comment type="caution">
    <text evidence="2">The sequence shown here is derived from an EMBL/GenBank/DDBJ whole genome shotgun (WGS) entry which is preliminary data.</text>
</comment>
<feature type="transmembrane region" description="Helical" evidence="1">
    <location>
        <begin position="31"/>
        <end position="53"/>
    </location>
</feature>
<dbReference type="AlphaFoldDB" id="A0A850QFQ7"/>
<name>A0A850QFQ7_9RHOB</name>
<sequence>MNIYLLEKWRAGVENIGRKANKAQISGKPSAMFPGVAFFAIPVALIFTMWLIVKMGLSLWWALPAYSLIGATIVMIFALLPRN</sequence>
<accession>A0A850QFQ7</accession>
<evidence type="ECO:0000313" key="2">
    <source>
        <dbReference type="EMBL" id="NVO25215.1"/>
    </source>
</evidence>
<dbReference type="EMBL" id="JABCJE010000012">
    <property type="protein sequence ID" value="NVO25215.1"/>
    <property type="molecule type" value="Genomic_DNA"/>
</dbReference>
<feature type="transmembrane region" description="Helical" evidence="1">
    <location>
        <begin position="59"/>
        <end position="80"/>
    </location>
</feature>
<proteinExistence type="predicted"/>
<organism evidence="2 3">
    <name type="scientific">Donghicola mangrovi</name>
    <dbReference type="NCBI Taxonomy" id="2729614"/>
    <lineage>
        <taxon>Bacteria</taxon>
        <taxon>Pseudomonadati</taxon>
        <taxon>Pseudomonadota</taxon>
        <taxon>Alphaproteobacteria</taxon>
        <taxon>Rhodobacterales</taxon>
        <taxon>Roseobacteraceae</taxon>
        <taxon>Donghicola</taxon>
    </lineage>
</organism>